<dbReference type="PROSITE" id="PS01180">
    <property type="entry name" value="CUB"/>
    <property type="match status" value="1"/>
</dbReference>
<name>A0AAD9NTU7_RIDPI</name>
<dbReference type="InterPro" id="IPR000859">
    <property type="entry name" value="CUB_dom"/>
</dbReference>
<dbReference type="Proteomes" id="UP001209878">
    <property type="component" value="Unassembled WGS sequence"/>
</dbReference>
<dbReference type="SUPFAM" id="SSF49854">
    <property type="entry name" value="Spermadhesin, CUB domain"/>
    <property type="match status" value="1"/>
</dbReference>
<dbReference type="InterPro" id="IPR035914">
    <property type="entry name" value="Sperma_CUB_dom_sf"/>
</dbReference>
<accession>A0AAD9NTU7</accession>
<evidence type="ECO:0000313" key="4">
    <source>
        <dbReference type="EMBL" id="KAK2179199.1"/>
    </source>
</evidence>
<protein>
    <recommendedName>
        <fullName evidence="3">CUB domain-containing protein</fullName>
    </recommendedName>
</protein>
<keyword evidence="5" id="KW-1185">Reference proteome</keyword>
<proteinExistence type="predicted"/>
<dbReference type="Gene3D" id="2.60.120.290">
    <property type="entry name" value="Spermadhesin, CUB domain"/>
    <property type="match status" value="1"/>
</dbReference>
<reference evidence="4" key="1">
    <citation type="journal article" date="2023" name="Mol. Biol. Evol.">
        <title>Third-Generation Sequencing Reveals the Adaptive Role of the Epigenome in Three Deep-Sea Polychaetes.</title>
        <authorList>
            <person name="Perez M."/>
            <person name="Aroh O."/>
            <person name="Sun Y."/>
            <person name="Lan Y."/>
            <person name="Juniper S.K."/>
            <person name="Young C.R."/>
            <person name="Angers B."/>
            <person name="Qian P.Y."/>
        </authorList>
    </citation>
    <scope>NUCLEOTIDE SEQUENCE</scope>
    <source>
        <strain evidence="4">R07B-5</strain>
    </source>
</reference>
<dbReference type="AlphaFoldDB" id="A0AAD9NTU7"/>
<dbReference type="EMBL" id="JAODUO010000506">
    <property type="protein sequence ID" value="KAK2179199.1"/>
    <property type="molecule type" value="Genomic_DNA"/>
</dbReference>
<comment type="caution">
    <text evidence="2">Lacks conserved residue(s) required for the propagation of feature annotation.</text>
</comment>
<feature type="domain" description="CUB" evidence="3">
    <location>
        <begin position="1"/>
        <end position="109"/>
    </location>
</feature>
<evidence type="ECO:0000256" key="2">
    <source>
        <dbReference type="PROSITE-ProRule" id="PRU00059"/>
    </source>
</evidence>
<sequence>MKCHGTDCFLSCHVMPSNACDTSAAAGHMKQQSHLPTNRCCDDDYVDLYIDLKPVTTDLLDQSLHGRYCGSDLSTLPHLLISLHNELIVGFSTDERLTAKGFLAEYRFINA</sequence>
<dbReference type="CDD" id="cd00041">
    <property type="entry name" value="CUB"/>
    <property type="match status" value="1"/>
</dbReference>
<keyword evidence="1" id="KW-1015">Disulfide bond</keyword>
<evidence type="ECO:0000256" key="1">
    <source>
        <dbReference type="ARBA" id="ARBA00023157"/>
    </source>
</evidence>
<comment type="caution">
    <text evidence="4">The sequence shown here is derived from an EMBL/GenBank/DDBJ whole genome shotgun (WGS) entry which is preliminary data.</text>
</comment>
<evidence type="ECO:0000313" key="5">
    <source>
        <dbReference type="Proteomes" id="UP001209878"/>
    </source>
</evidence>
<evidence type="ECO:0000259" key="3">
    <source>
        <dbReference type="PROSITE" id="PS01180"/>
    </source>
</evidence>
<organism evidence="4 5">
    <name type="scientific">Ridgeia piscesae</name>
    <name type="common">Tubeworm</name>
    <dbReference type="NCBI Taxonomy" id="27915"/>
    <lineage>
        <taxon>Eukaryota</taxon>
        <taxon>Metazoa</taxon>
        <taxon>Spiralia</taxon>
        <taxon>Lophotrochozoa</taxon>
        <taxon>Annelida</taxon>
        <taxon>Polychaeta</taxon>
        <taxon>Sedentaria</taxon>
        <taxon>Canalipalpata</taxon>
        <taxon>Sabellida</taxon>
        <taxon>Siboglinidae</taxon>
        <taxon>Ridgeia</taxon>
    </lineage>
</organism>
<dbReference type="Pfam" id="PF00431">
    <property type="entry name" value="CUB"/>
    <property type="match status" value="1"/>
</dbReference>
<gene>
    <name evidence="4" type="ORF">NP493_507g02002</name>
</gene>